<sequence>MSMIVQATPAISAGKSFVAPLYRQFDVMNAADVTPFVVTNEYEAVFGSIGPATMQIFVKMFAINWATGQAGIPLAASCIISA</sequence>
<gene>
    <name evidence="1" type="ORF">S03H2_18166</name>
</gene>
<protein>
    <submittedName>
        <fullName evidence="1">Uncharacterized protein</fullName>
    </submittedName>
</protein>
<dbReference type="EMBL" id="BARU01009411">
    <property type="protein sequence ID" value="GAH36681.1"/>
    <property type="molecule type" value="Genomic_DNA"/>
</dbReference>
<reference evidence="1" key="1">
    <citation type="journal article" date="2014" name="Front. Microbiol.">
        <title>High frequency of phylogenetically diverse reductive dehalogenase-homologous genes in deep subseafloor sedimentary metagenomes.</title>
        <authorList>
            <person name="Kawai M."/>
            <person name="Futagami T."/>
            <person name="Toyoda A."/>
            <person name="Takaki Y."/>
            <person name="Nishi S."/>
            <person name="Hori S."/>
            <person name="Arai W."/>
            <person name="Tsubouchi T."/>
            <person name="Morono Y."/>
            <person name="Uchiyama I."/>
            <person name="Ito T."/>
            <person name="Fujiyama A."/>
            <person name="Inagaki F."/>
            <person name="Takami H."/>
        </authorList>
    </citation>
    <scope>NUCLEOTIDE SEQUENCE</scope>
    <source>
        <strain evidence="1">Expedition CK06-06</strain>
    </source>
</reference>
<evidence type="ECO:0000313" key="1">
    <source>
        <dbReference type="EMBL" id="GAH36681.1"/>
    </source>
</evidence>
<accession>X1ETH3</accession>
<proteinExistence type="predicted"/>
<comment type="caution">
    <text evidence="1">The sequence shown here is derived from an EMBL/GenBank/DDBJ whole genome shotgun (WGS) entry which is preliminary data.</text>
</comment>
<name>X1ETH3_9ZZZZ</name>
<dbReference type="AlphaFoldDB" id="X1ETH3"/>
<organism evidence="1">
    <name type="scientific">marine sediment metagenome</name>
    <dbReference type="NCBI Taxonomy" id="412755"/>
    <lineage>
        <taxon>unclassified sequences</taxon>
        <taxon>metagenomes</taxon>
        <taxon>ecological metagenomes</taxon>
    </lineage>
</organism>